<dbReference type="Pfam" id="PF04970">
    <property type="entry name" value="LRAT"/>
    <property type="match status" value="1"/>
</dbReference>
<feature type="domain" description="LRAT" evidence="1">
    <location>
        <begin position="3"/>
        <end position="133"/>
    </location>
</feature>
<dbReference type="InterPro" id="IPR007053">
    <property type="entry name" value="LRAT_dom"/>
</dbReference>
<dbReference type="EMBL" id="CACVKT020004242">
    <property type="protein sequence ID" value="CAC5388687.1"/>
    <property type="molecule type" value="Genomic_DNA"/>
</dbReference>
<evidence type="ECO:0000313" key="3">
    <source>
        <dbReference type="Proteomes" id="UP000507470"/>
    </source>
</evidence>
<reference evidence="2 3" key="1">
    <citation type="submission" date="2020-06" db="EMBL/GenBank/DDBJ databases">
        <authorList>
            <person name="Li R."/>
            <person name="Bekaert M."/>
        </authorList>
    </citation>
    <scope>NUCLEOTIDE SEQUENCE [LARGE SCALE GENOMIC DNA]</scope>
    <source>
        <strain evidence="3">wild</strain>
    </source>
</reference>
<sequence>MEISFKRLMGYKHHGVVTSIWLDNDSFEMINLTGDSSSFFSSGARKAIPIKETCEFSDITTAYFYDYGEYSIDKRIPVPEDDETSATLSIVALRADILYAIYRKITRIRYDVRSFNCEHFASYCVTGVAFCNQTSAVLEWHINTDATEILDKE</sequence>
<proteinExistence type="predicted"/>
<keyword evidence="3" id="KW-1185">Reference proteome</keyword>
<evidence type="ECO:0000259" key="1">
    <source>
        <dbReference type="PROSITE" id="PS51934"/>
    </source>
</evidence>
<dbReference type="OrthoDB" id="421951at2759"/>
<dbReference type="Proteomes" id="UP000507470">
    <property type="component" value="Unassembled WGS sequence"/>
</dbReference>
<dbReference type="AlphaFoldDB" id="A0A6J8C236"/>
<evidence type="ECO:0000313" key="2">
    <source>
        <dbReference type="EMBL" id="CAC5388687.1"/>
    </source>
</evidence>
<accession>A0A6J8C236</accession>
<dbReference type="PROSITE" id="PS51934">
    <property type="entry name" value="LRAT"/>
    <property type="match status" value="1"/>
</dbReference>
<gene>
    <name evidence="2" type="ORF">MCOR_23936</name>
</gene>
<dbReference type="Gene3D" id="3.90.1720.10">
    <property type="entry name" value="endopeptidase domain like (from Nostoc punctiforme)"/>
    <property type="match status" value="1"/>
</dbReference>
<organism evidence="2 3">
    <name type="scientific">Mytilus coruscus</name>
    <name type="common">Sea mussel</name>
    <dbReference type="NCBI Taxonomy" id="42192"/>
    <lineage>
        <taxon>Eukaryota</taxon>
        <taxon>Metazoa</taxon>
        <taxon>Spiralia</taxon>
        <taxon>Lophotrochozoa</taxon>
        <taxon>Mollusca</taxon>
        <taxon>Bivalvia</taxon>
        <taxon>Autobranchia</taxon>
        <taxon>Pteriomorphia</taxon>
        <taxon>Mytilida</taxon>
        <taxon>Mytiloidea</taxon>
        <taxon>Mytilidae</taxon>
        <taxon>Mytilinae</taxon>
        <taxon>Mytilus</taxon>
    </lineage>
</organism>
<name>A0A6J8C236_MYTCO</name>
<protein>
    <recommendedName>
        <fullName evidence="1">LRAT domain-containing protein</fullName>
    </recommendedName>
</protein>